<keyword evidence="2 4" id="KW-0238">DNA-binding</keyword>
<evidence type="ECO:0000256" key="4">
    <source>
        <dbReference type="PROSITE-ProRule" id="PRU01248"/>
    </source>
</evidence>
<dbReference type="GO" id="GO:0006310">
    <property type="term" value="P:DNA recombination"/>
    <property type="evidence" value="ECO:0007669"/>
    <property type="project" value="UniProtKB-KW"/>
</dbReference>
<dbReference type="Pfam" id="PF00589">
    <property type="entry name" value="Phage_integrase"/>
    <property type="match status" value="1"/>
</dbReference>
<feature type="domain" description="Core-binding (CB)" evidence="6">
    <location>
        <begin position="59"/>
        <end position="139"/>
    </location>
</feature>
<sequence>MASIRKRGDLQWEARIRRKGWPVTCKTFNTKSDAEKWARDIENEMDRGVFTSRTEAENTTLNEALERFIAEYVPRYNNPKLETIKARALQRRKIATKFMAAIRSKDIADFMQERAAEGVAGNTIRLDLALISRVFNVAISSWGMESLRNPVSRIPKPKVSSGRTRRLEGDEEERLLAACSDSLRPIVRFAIETAMRRGEMASLTWQNIDLEKSTAYLPKTKNNEERTVPLSPAAVQILKNLEKGESARVFQLSDVSITQAFIKTCQKVGIEGLTFHDLRHEATSRLFERTDLDIMEIKSITGHKTLQMLARYSHLRTYKLVDRLAGARRGETPPNLS</sequence>
<feature type="domain" description="Tyr recombinase" evidence="5">
    <location>
        <begin position="162"/>
        <end position="325"/>
    </location>
</feature>
<dbReference type="KEGG" id="dds:Ddes_0438"/>
<name>B8J3W5_DESDA</name>
<protein>
    <recommendedName>
        <fullName evidence="8">Site-specific integrase</fullName>
    </recommendedName>
</protein>
<evidence type="ECO:0000256" key="3">
    <source>
        <dbReference type="ARBA" id="ARBA00023172"/>
    </source>
</evidence>
<dbReference type="PROSITE" id="PS51900">
    <property type="entry name" value="CB"/>
    <property type="match status" value="1"/>
</dbReference>
<evidence type="ECO:0008006" key="8">
    <source>
        <dbReference type="Google" id="ProtNLM"/>
    </source>
</evidence>
<evidence type="ECO:0000256" key="2">
    <source>
        <dbReference type="ARBA" id="ARBA00023125"/>
    </source>
</evidence>
<evidence type="ECO:0000259" key="5">
    <source>
        <dbReference type="PROSITE" id="PS51898"/>
    </source>
</evidence>
<dbReference type="HOGENOM" id="CLU_3373389_0_0_7"/>
<dbReference type="Gene3D" id="1.10.443.10">
    <property type="entry name" value="Intergrase catalytic core"/>
    <property type="match status" value="1"/>
</dbReference>
<dbReference type="PROSITE" id="PS51898">
    <property type="entry name" value="TYR_RECOMBINASE"/>
    <property type="match status" value="1"/>
</dbReference>
<dbReference type="InterPro" id="IPR011010">
    <property type="entry name" value="DNA_brk_join_enz"/>
</dbReference>
<dbReference type="GO" id="GO:0015074">
    <property type="term" value="P:DNA integration"/>
    <property type="evidence" value="ECO:0007669"/>
    <property type="project" value="UniProtKB-KW"/>
</dbReference>
<evidence type="ECO:0000256" key="1">
    <source>
        <dbReference type="ARBA" id="ARBA00022908"/>
    </source>
</evidence>
<dbReference type="GO" id="GO:0003677">
    <property type="term" value="F:DNA binding"/>
    <property type="evidence" value="ECO:0007669"/>
    <property type="project" value="UniProtKB-UniRule"/>
</dbReference>
<keyword evidence="1" id="KW-0229">DNA integration</keyword>
<evidence type="ECO:0000259" key="6">
    <source>
        <dbReference type="PROSITE" id="PS51900"/>
    </source>
</evidence>
<dbReference type="InterPro" id="IPR044068">
    <property type="entry name" value="CB"/>
</dbReference>
<dbReference type="PANTHER" id="PTHR30349">
    <property type="entry name" value="PHAGE INTEGRASE-RELATED"/>
    <property type="match status" value="1"/>
</dbReference>
<dbReference type="InterPro" id="IPR010998">
    <property type="entry name" value="Integrase_recombinase_N"/>
</dbReference>
<dbReference type="CDD" id="cd00796">
    <property type="entry name" value="INT_Rci_Hp1_C"/>
    <property type="match status" value="1"/>
</dbReference>
<dbReference type="PANTHER" id="PTHR30349:SF94">
    <property type="entry name" value="INTEGRASE_RECOMBINASE HI_1414-RELATED"/>
    <property type="match status" value="1"/>
</dbReference>
<proteinExistence type="predicted"/>
<dbReference type="eggNOG" id="COG0582">
    <property type="taxonomic scope" value="Bacteria"/>
</dbReference>
<organism evidence="7">
    <name type="scientific">Desulfovibrio desulfuricans (strain ATCC 27774 / DSM 6949 / MB)</name>
    <dbReference type="NCBI Taxonomy" id="525146"/>
    <lineage>
        <taxon>Bacteria</taxon>
        <taxon>Pseudomonadati</taxon>
        <taxon>Thermodesulfobacteriota</taxon>
        <taxon>Desulfovibrionia</taxon>
        <taxon>Desulfovibrionales</taxon>
        <taxon>Desulfovibrionaceae</taxon>
        <taxon>Desulfovibrio</taxon>
    </lineage>
</organism>
<dbReference type="EMBL" id="CP001358">
    <property type="protein sequence ID" value="ACL48350.1"/>
    <property type="molecule type" value="Genomic_DNA"/>
</dbReference>
<gene>
    <name evidence="7" type="ordered locus">Ddes_0438</name>
</gene>
<accession>B8J3W5</accession>
<dbReference type="InterPro" id="IPR013762">
    <property type="entry name" value="Integrase-like_cat_sf"/>
</dbReference>
<dbReference type="InterPro" id="IPR050090">
    <property type="entry name" value="Tyrosine_recombinase_XerCD"/>
</dbReference>
<reference evidence="7" key="1">
    <citation type="submission" date="2009-01" db="EMBL/GenBank/DDBJ databases">
        <title>Complete sequence of Desulfovibrio desulfuricans subsp. desulfuricans str. ATCC 27774.</title>
        <authorList>
            <consortium name="US DOE Joint Genome Institute"/>
            <person name="Lucas S."/>
            <person name="Copeland A."/>
            <person name="Lapidus A."/>
            <person name="Glavina del Rio T."/>
            <person name="Tice H."/>
            <person name="Bruce D."/>
            <person name="Goodwin L."/>
            <person name="Pitluck S."/>
            <person name="Sims D."/>
            <person name="Lu M."/>
            <person name="Kiss H."/>
            <person name="Meineke L."/>
            <person name="Brettin T."/>
            <person name="Detter J.C."/>
            <person name="Han C."/>
            <person name="Larimer F."/>
            <person name="Land M."/>
            <person name="Hauser L."/>
            <person name="Kyrpides N."/>
            <person name="Ovchinnikova G."/>
            <person name="Hazen T.C."/>
        </authorList>
    </citation>
    <scope>NUCLEOTIDE SEQUENCE [LARGE SCALE GENOMIC DNA]</scope>
    <source>
        <strain evidence="7">ATCC 27774</strain>
    </source>
</reference>
<keyword evidence="3" id="KW-0233">DNA recombination</keyword>
<dbReference type="SUPFAM" id="SSF56349">
    <property type="entry name" value="DNA breaking-rejoining enzymes"/>
    <property type="match status" value="1"/>
</dbReference>
<dbReference type="InterPro" id="IPR002104">
    <property type="entry name" value="Integrase_catalytic"/>
</dbReference>
<dbReference type="Gene3D" id="1.10.150.130">
    <property type="match status" value="1"/>
</dbReference>
<evidence type="ECO:0000313" key="7">
    <source>
        <dbReference type="EMBL" id="ACL48350.1"/>
    </source>
</evidence>
<dbReference type="AlphaFoldDB" id="B8J3W5"/>